<organism evidence="1">
    <name type="scientific">Glycine soja</name>
    <name type="common">Wild soybean</name>
    <dbReference type="NCBI Taxonomy" id="3848"/>
    <lineage>
        <taxon>Eukaryota</taxon>
        <taxon>Viridiplantae</taxon>
        <taxon>Streptophyta</taxon>
        <taxon>Embryophyta</taxon>
        <taxon>Tracheophyta</taxon>
        <taxon>Spermatophyta</taxon>
        <taxon>Magnoliopsida</taxon>
        <taxon>eudicotyledons</taxon>
        <taxon>Gunneridae</taxon>
        <taxon>Pentapetalae</taxon>
        <taxon>rosids</taxon>
        <taxon>fabids</taxon>
        <taxon>Fabales</taxon>
        <taxon>Fabaceae</taxon>
        <taxon>Papilionoideae</taxon>
        <taxon>50 kb inversion clade</taxon>
        <taxon>NPAAA clade</taxon>
        <taxon>indigoferoid/millettioid clade</taxon>
        <taxon>Phaseoleae</taxon>
        <taxon>Glycine</taxon>
        <taxon>Glycine subgen. Soja</taxon>
    </lineage>
</organism>
<dbReference type="CDD" id="cd09272">
    <property type="entry name" value="RNase_HI_RT_Ty1"/>
    <property type="match status" value="1"/>
</dbReference>
<reference evidence="1" key="1">
    <citation type="submission" date="2014-07" db="EMBL/GenBank/DDBJ databases">
        <title>Identification of a novel salt tolerance gene in wild soybean by whole-genome sequencing.</title>
        <authorList>
            <person name="Lam H.-M."/>
            <person name="Qi X."/>
            <person name="Li M.-W."/>
            <person name="Liu X."/>
            <person name="Xie M."/>
            <person name="Ni M."/>
            <person name="Xu X."/>
        </authorList>
    </citation>
    <scope>NUCLEOTIDE SEQUENCE [LARGE SCALE GENOMIC DNA]</scope>
    <source>
        <tissue evidence="1">Root</tissue>
    </source>
</reference>
<accession>A0A0B2R322</accession>
<protein>
    <submittedName>
        <fullName evidence="1">Copia protein</fullName>
        <ecNumber evidence="1">2.5.1.84</ecNumber>
    </submittedName>
</protein>
<feature type="non-terminal residue" evidence="1">
    <location>
        <position position="1"/>
    </location>
</feature>
<sequence>DLARNPVSHDRSKHIETKFHFLRDQVAKGKVKLVHCRTEVQLADIMTKALKADRFK</sequence>
<feature type="non-terminal residue" evidence="1">
    <location>
        <position position="56"/>
    </location>
</feature>
<proteinExistence type="predicted"/>
<evidence type="ECO:0000313" key="1">
    <source>
        <dbReference type="EMBL" id="KHN26242.1"/>
    </source>
</evidence>
<dbReference type="EC" id="2.5.1.84" evidence="1"/>
<dbReference type="EMBL" id="KN654060">
    <property type="protein sequence ID" value="KHN26242.1"/>
    <property type="molecule type" value="Genomic_DNA"/>
</dbReference>
<dbReference type="AlphaFoldDB" id="A0A0B2R322"/>
<name>A0A0B2R322_GLYSO</name>
<keyword evidence="1" id="KW-0808">Transferase</keyword>
<gene>
    <name evidence="1" type="ORF">glysoja_030439</name>
</gene>
<dbReference type="GO" id="GO:0052923">
    <property type="term" value="F:all-trans-nonaprenyl-diphosphate synthase (geranyl-diphosphate specific) activity"/>
    <property type="evidence" value="ECO:0007669"/>
    <property type="project" value="UniProtKB-EC"/>
</dbReference>
<dbReference type="Proteomes" id="UP000053555">
    <property type="component" value="Unassembled WGS sequence"/>
</dbReference>